<sequence length="99" mass="11653">MIESVEMFFYASFDRASAVNNKNESDLNEKIQKNRKIPNADQDRKALYLERVTMELIEEIIFPLVNSRNYPPIEKYNSEIETRIMKTSNIILLHIEDGD</sequence>
<gene>
    <name evidence="1" type="ORF">ACOLOM_LOCUS677</name>
</gene>
<evidence type="ECO:0000313" key="2">
    <source>
        <dbReference type="Proteomes" id="UP000789525"/>
    </source>
</evidence>
<name>A0ACA9K387_9GLOM</name>
<dbReference type="Proteomes" id="UP000789525">
    <property type="component" value="Unassembled WGS sequence"/>
</dbReference>
<dbReference type="EMBL" id="CAJVPT010000720">
    <property type="protein sequence ID" value="CAG8449154.1"/>
    <property type="molecule type" value="Genomic_DNA"/>
</dbReference>
<evidence type="ECO:0000313" key="1">
    <source>
        <dbReference type="EMBL" id="CAG8449154.1"/>
    </source>
</evidence>
<proteinExistence type="predicted"/>
<keyword evidence="2" id="KW-1185">Reference proteome</keyword>
<reference evidence="1" key="1">
    <citation type="submission" date="2021-06" db="EMBL/GenBank/DDBJ databases">
        <authorList>
            <person name="Kallberg Y."/>
            <person name="Tangrot J."/>
            <person name="Rosling A."/>
        </authorList>
    </citation>
    <scope>NUCLEOTIDE SEQUENCE</scope>
    <source>
        <strain evidence="1">CL356</strain>
    </source>
</reference>
<organism evidence="1 2">
    <name type="scientific">Acaulospora colombiana</name>
    <dbReference type="NCBI Taxonomy" id="27376"/>
    <lineage>
        <taxon>Eukaryota</taxon>
        <taxon>Fungi</taxon>
        <taxon>Fungi incertae sedis</taxon>
        <taxon>Mucoromycota</taxon>
        <taxon>Glomeromycotina</taxon>
        <taxon>Glomeromycetes</taxon>
        <taxon>Diversisporales</taxon>
        <taxon>Acaulosporaceae</taxon>
        <taxon>Acaulospora</taxon>
    </lineage>
</organism>
<protein>
    <submittedName>
        <fullName evidence="1">12185_t:CDS:1</fullName>
    </submittedName>
</protein>
<comment type="caution">
    <text evidence="1">The sequence shown here is derived from an EMBL/GenBank/DDBJ whole genome shotgun (WGS) entry which is preliminary data.</text>
</comment>
<accession>A0ACA9K387</accession>